<organism evidence="3 4">
    <name type="scientific">Virgisporangium ochraceum</name>
    <dbReference type="NCBI Taxonomy" id="65505"/>
    <lineage>
        <taxon>Bacteria</taxon>
        <taxon>Bacillati</taxon>
        <taxon>Actinomycetota</taxon>
        <taxon>Actinomycetes</taxon>
        <taxon>Micromonosporales</taxon>
        <taxon>Micromonosporaceae</taxon>
        <taxon>Virgisporangium</taxon>
    </lineage>
</organism>
<keyword evidence="1" id="KW-1133">Transmembrane helix</keyword>
<dbReference type="EMBL" id="BOPH01000088">
    <property type="protein sequence ID" value="GIJ71636.1"/>
    <property type="molecule type" value="Genomic_DNA"/>
</dbReference>
<accession>A0A8J4EEE2</accession>
<feature type="domain" description="Transposase Helix-turn-helix" evidence="2">
    <location>
        <begin position="2"/>
        <end position="40"/>
    </location>
</feature>
<evidence type="ECO:0000259" key="2">
    <source>
        <dbReference type="Pfam" id="PF13613"/>
    </source>
</evidence>
<sequence>MLARLRNGDTPAQLAAGFEIGATTAWRYAREASDLLAATAPALAQAVASIALLAYAIPDGTLELRRAT</sequence>
<reference evidence="3" key="1">
    <citation type="submission" date="2021-01" db="EMBL/GenBank/DDBJ databases">
        <title>Whole genome shotgun sequence of Virgisporangium ochraceum NBRC 16418.</title>
        <authorList>
            <person name="Komaki H."/>
            <person name="Tamura T."/>
        </authorList>
    </citation>
    <scope>NUCLEOTIDE SEQUENCE</scope>
    <source>
        <strain evidence="3">NBRC 16418</strain>
    </source>
</reference>
<dbReference type="Proteomes" id="UP000635606">
    <property type="component" value="Unassembled WGS sequence"/>
</dbReference>
<keyword evidence="4" id="KW-1185">Reference proteome</keyword>
<proteinExistence type="predicted"/>
<keyword evidence="1" id="KW-0812">Transmembrane</keyword>
<comment type="caution">
    <text evidence="3">The sequence shown here is derived from an EMBL/GenBank/DDBJ whole genome shotgun (WGS) entry which is preliminary data.</text>
</comment>
<protein>
    <recommendedName>
        <fullName evidence="2">Transposase Helix-turn-helix domain-containing protein</fullName>
    </recommendedName>
</protein>
<evidence type="ECO:0000313" key="3">
    <source>
        <dbReference type="EMBL" id="GIJ71636.1"/>
    </source>
</evidence>
<feature type="transmembrane region" description="Helical" evidence="1">
    <location>
        <begin position="35"/>
        <end position="57"/>
    </location>
</feature>
<evidence type="ECO:0000313" key="4">
    <source>
        <dbReference type="Proteomes" id="UP000635606"/>
    </source>
</evidence>
<keyword evidence="1" id="KW-0472">Membrane</keyword>
<dbReference type="Pfam" id="PF13613">
    <property type="entry name" value="HTH_Tnp_4"/>
    <property type="match status" value="1"/>
</dbReference>
<dbReference type="AlphaFoldDB" id="A0A8J4EEE2"/>
<name>A0A8J4EEE2_9ACTN</name>
<evidence type="ECO:0000256" key="1">
    <source>
        <dbReference type="SAM" id="Phobius"/>
    </source>
</evidence>
<dbReference type="InterPro" id="IPR027805">
    <property type="entry name" value="Transposase_HTH_dom"/>
</dbReference>
<gene>
    <name evidence="3" type="ORF">Voc01_065530</name>
</gene>